<evidence type="ECO:0000259" key="1">
    <source>
        <dbReference type="PROSITE" id="PS50943"/>
    </source>
</evidence>
<protein>
    <submittedName>
        <fullName evidence="2">XRE family transcriptional regulator</fullName>
    </submittedName>
</protein>
<sequence length="346" mass="37264">MSGSGMTRCKNPTCRRPVFRNGNGRPRQYCDKPCRDAAYRAGRLTPSPDTERYAAYLRQLSEDLAQRAHALVVAAHGAEPQKDASLTLLRLVTEAERALGDVRAAAVQHARTRGVRAVAIAQAIGLTPAQLRTRLAPPAVERRMRRREALARHPDPAPGQPEQPVVNAPPPGAFPLARALATLQRSSGRSLSEVGRRAGVSPSYVSRVLAGKRRPSWPLTRRIVEVCDGDPADLLPLWRAARGEAPRPATPDALHAALRGLHLAAQRPPLESIRTASHGQLSTADIAGLLHGQRVPHRTVVDRFVQALGFRPEAYLPPWGTERPPGAARPGVCCPTPGALPADAFG</sequence>
<dbReference type="Gene3D" id="1.10.260.40">
    <property type="entry name" value="lambda repressor-like DNA-binding domains"/>
    <property type="match status" value="1"/>
</dbReference>
<dbReference type="AlphaFoldDB" id="A0A3A9WCG5"/>
<dbReference type="InterPro" id="IPR010982">
    <property type="entry name" value="Lambda_DNA-bd_dom_sf"/>
</dbReference>
<dbReference type="EMBL" id="RBDX01000017">
    <property type="protein sequence ID" value="RKN07054.1"/>
    <property type="molecule type" value="Genomic_DNA"/>
</dbReference>
<reference evidence="4 5" key="1">
    <citation type="submission" date="2018-09" db="EMBL/GenBank/DDBJ databases">
        <title>Streptomyces sp. nov. DS1-2, an endophytic actinomycete isolated from roots of Dendrobium scabrilingue.</title>
        <authorList>
            <person name="Kuncharoen N."/>
            <person name="Kudo T."/>
            <person name="Ohkuma M."/>
            <person name="Yuki M."/>
            <person name="Tanasupawat S."/>
        </authorList>
    </citation>
    <scope>NUCLEOTIDE SEQUENCE [LARGE SCALE GENOMIC DNA]</scope>
    <source>
        <strain evidence="2 5">AZ1-7</strain>
        <strain evidence="3 4">DS1-2</strain>
    </source>
</reference>
<dbReference type="SMART" id="SM00530">
    <property type="entry name" value="HTH_XRE"/>
    <property type="match status" value="1"/>
</dbReference>
<accession>A0A3A9WCG5</accession>
<keyword evidence="4" id="KW-1185">Reference proteome</keyword>
<dbReference type="InterPro" id="IPR001387">
    <property type="entry name" value="Cro/C1-type_HTH"/>
</dbReference>
<organism evidence="2 5">
    <name type="scientific">Streptomyces radicis</name>
    <dbReference type="NCBI Taxonomy" id="1750517"/>
    <lineage>
        <taxon>Bacteria</taxon>
        <taxon>Bacillati</taxon>
        <taxon>Actinomycetota</taxon>
        <taxon>Actinomycetes</taxon>
        <taxon>Kitasatosporales</taxon>
        <taxon>Streptomycetaceae</taxon>
        <taxon>Streptomyces</taxon>
    </lineage>
</organism>
<name>A0A3A9WCG5_9ACTN</name>
<evidence type="ECO:0000313" key="3">
    <source>
        <dbReference type="EMBL" id="RKN15115.1"/>
    </source>
</evidence>
<dbReference type="GO" id="GO:0003677">
    <property type="term" value="F:DNA binding"/>
    <property type="evidence" value="ECO:0007669"/>
    <property type="project" value="InterPro"/>
</dbReference>
<gene>
    <name evidence="3" type="ORF">D7318_28275</name>
    <name evidence="2" type="ORF">D7319_20405</name>
</gene>
<feature type="domain" description="HTH cro/C1-type" evidence="1">
    <location>
        <begin position="180"/>
        <end position="234"/>
    </location>
</feature>
<dbReference type="Proteomes" id="UP000275024">
    <property type="component" value="Unassembled WGS sequence"/>
</dbReference>
<dbReference type="PROSITE" id="PS50943">
    <property type="entry name" value="HTH_CROC1"/>
    <property type="match status" value="1"/>
</dbReference>
<dbReference type="OrthoDB" id="3829505at2"/>
<dbReference type="SUPFAM" id="SSF47413">
    <property type="entry name" value="lambda repressor-like DNA-binding domains"/>
    <property type="match status" value="1"/>
</dbReference>
<dbReference type="Proteomes" id="UP000268652">
    <property type="component" value="Unassembled WGS sequence"/>
</dbReference>
<evidence type="ECO:0000313" key="4">
    <source>
        <dbReference type="Proteomes" id="UP000268652"/>
    </source>
</evidence>
<comment type="caution">
    <text evidence="2">The sequence shown here is derived from an EMBL/GenBank/DDBJ whole genome shotgun (WGS) entry which is preliminary data.</text>
</comment>
<evidence type="ECO:0000313" key="5">
    <source>
        <dbReference type="Proteomes" id="UP000275024"/>
    </source>
</evidence>
<proteinExistence type="predicted"/>
<dbReference type="EMBL" id="RBDY01000035">
    <property type="protein sequence ID" value="RKN15115.1"/>
    <property type="molecule type" value="Genomic_DNA"/>
</dbReference>
<evidence type="ECO:0000313" key="2">
    <source>
        <dbReference type="EMBL" id="RKN07054.1"/>
    </source>
</evidence>
<dbReference type="CDD" id="cd00093">
    <property type="entry name" value="HTH_XRE"/>
    <property type="match status" value="1"/>
</dbReference>
<dbReference type="Pfam" id="PF13560">
    <property type="entry name" value="HTH_31"/>
    <property type="match status" value="1"/>
</dbReference>